<sequence length="137" mass="15127">MRDVQCGPAVLARSWMDEQKNNVDLLLLLHQQCVRPTVIKTTLMIEHKAVAVEHLAEVSSGELADIEREGEHSIEIVSPPQQREQEQAVHGVLTSSSATSTPEKKEPAPSDKRQDAVADTLRKAITPPQHNISSPRL</sequence>
<evidence type="ECO:0000313" key="3">
    <source>
        <dbReference type="Proteomes" id="UP000007799"/>
    </source>
</evidence>
<dbReference type="AlphaFoldDB" id="F2U2S1"/>
<protein>
    <submittedName>
        <fullName evidence="2">Uncharacterized protein</fullName>
    </submittedName>
</protein>
<accession>F2U2S1</accession>
<evidence type="ECO:0000313" key="2">
    <source>
        <dbReference type="EMBL" id="EGD81915.1"/>
    </source>
</evidence>
<evidence type="ECO:0000256" key="1">
    <source>
        <dbReference type="SAM" id="MobiDB-lite"/>
    </source>
</evidence>
<dbReference type="RefSeq" id="XP_004996098.1">
    <property type="nucleotide sequence ID" value="XM_004996041.1"/>
</dbReference>
<proteinExistence type="predicted"/>
<dbReference type="EMBL" id="GL832960">
    <property type="protein sequence ID" value="EGD81915.1"/>
    <property type="molecule type" value="Genomic_DNA"/>
</dbReference>
<dbReference type="KEGG" id="sre:PTSG_02601"/>
<reference evidence="2" key="1">
    <citation type="submission" date="2009-08" db="EMBL/GenBank/DDBJ databases">
        <title>Annotation of Salpingoeca rosetta.</title>
        <authorList>
            <consortium name="The Broad Institute Genome Sequencing Platform"/>
            <person name="Russ C."/>
            <person name="Cuomo C."/>
            <person name="Burger G."/>
            <person name="Gray M.W."/>
            <person name="Holland P.W.H."/>
            <person name="King N."/>
            <person name="Lang F.B.F."/>
            <person name="Roger A.J."/>
            <person name="Ruiz-Trillo I."/>
            <person name="Young S.K."/>
            <person name="Zeng Q."/>
            <person name="Gargeya S."/>
            <person name="Alvarado L."/>
            <person name="Berlin A."/>
            <person name="Chapman S.B."/>
            <person name="Chen Z."/>
            <person name="Freedman E."/>
            <person name="Gellesch M."/>
            <person name="Goldberg J."/>
            <person name="Griggs A."/>
            <person name="Gujja S."/>
            <person name="Heilman E."/>
            <person name="Heiman D."/>
            <person name="Howarth C."/>
            <person name="Mehta T."/>
            <person name="Neiman D."/>
            <person name="Pearson M."/>
            <person name="Roberts A."/>
            <person name="Saif S."/>
            <person name="Shea T."/>
            <person name="Shenoy N."/>
            <person name="Sisk P."/>
            <person name="Stolte C."/>
            <person name="Sykes S."/>
            <person name="White J."/>
            <person name="Yandava C."/>
            <person name="Haas B."/>
            <person name="Nusbaum C."/>
            <person name="Birren B."/>
        </authorList>
    </citation>
    <scope>NUCLEOTIDE SEQUENCE [LARGE SCALE GENOMIC DNA]</scope>
    <source>
        <strain evidence="2">ATCC 50818</strain>
    </source>
</reference>
<feature type="region of interest" description="Disordered" evidence="1">
    <location>
        <begin position="69"/>
        <end position="137"/>
    </location>
</feature>
<feature type="compositionally biased region" description="Polar residues" evidence="1">
    <location>
        <begin position="128"/>
        <end position="137"/>
    </location>
</feature>
<organism evidence="3">
    <name type="scientific">Salpingoeca rosetta (strain ATCC 50818 / BSB-021)</name>
    <dbReference type="NCBI Taxonomy" id="946362"/>
    <lineage>
        <taxon>Eukaryota</taxon>
        <taxon>Choanoflagellata</taxon>
        <taxon>Craspedida</taxon>
        <taxon>Salpingoecidae</taxon>
        <taxon>Salpingoeca</taxon>
    </lineage>
</organism>
<dbReference type="InParanoid" id="F2U2S1"/>
<keyword evidence="3" id="KW-1185">Reference proteome</keyword>
<feature type="compositionally biased region" description="Basic and acidic residues" evidence="1">
    <location>
        <begin position="102"/>
        <end position="122"/>
    </location>
</feature>
<dbReference type="GeneID" id="16076686"/>
<dbReference type="Proteomes" id="UP000007799">
    <property type="component" value="Unassembled WGS sequence"/>
</dbReference>
<gene>
    <name evidence="2" type="ORF">PTSG_02601</name>
</gene>
<name>F2U2S1_SALR5</name>